<reference evidence="7 8" key="1">
    <citation type="journal article" date="2015" name="Nature">
        <title>rRNA introns, odd ribosomes, and small enigmatic genomes across a large radiation of phyla.</title>
        <authorList>
            <person name="Brown C.T."/>
            <person name="Hug L.A."/>
            <person name="Thomas B.C."/>
            <person name="Sharon I."/>
            <person name="Castelle C.J."/>
            <person name="Singh A."/>
            <person name="Wilkins M.J."/>
            <person name="Williams K.H."/>
            <person name="Banfield J.F."/>
        </authorList>
    </citation>
    <scope>NUCLEOTIDE SEQUENCE [LARGE SCALE GENOMIC DNA]</scope>
</reference>
<keyword evidence="1" id="KW-0597">Phosphoprotein</keyword>
<dbReference type="PANTHER" id="PTHR34139:SF1">
    <property type="entry name" value="RNASE MJ1380-RELATED"/>
    <property type="match status" value="1"/>
</dbReference>
<protein>
    <recommendedName>
        <fullName evidence="9">DUF86 domain-containing protein</fullName>
    </recommendedName>
</protein>
<dbReference type="STRING" id="1618436.UV59_C0005G0003"/>
<dbReference type="Gene3D" id="1.20.120.580">
    <property type="entry name" value="bsu32300-like"/>
    <property type="match status" value="1"/>
</dbReference>
<sequence length="109" mass="12719">MVKTPTPFLLHIKDAIDLIETYIAGYTFEQFSADHKTQDAVIRQLEIIGEATVHLEHDFRASMPEISWREISDFRNVLAHEYWNIDLEIVWKAATIEIQELKRAILPIV</sequence>
<comment type="similarity">
    <text evidence="6">Belongs to the HepT RNase toxin family.</text>
</comment>
<dbReference type="InterPro" id="IPR037038">
    <property type="entry name" value="HepT-like_sf"/>
</dbReference>
<organism evidence="7 8">
    <name type="scientific">Candidatus Gottesmanbacteria bacterium GW2011_GWA1_43_11</name>
    <dbReference type="NCBI Taxonomy" id="1618436"/>
    <lineage>
        <taxon>Bacteria</taxon>
        <taxon>Candidatus Gottesmaniibacteriota</taxon>
    </lineage>
</organism>
<comment type="caution">
    <text evidence="7">The sequence shown here is derived from an EMBL/GenBank/DDBJ whole genome shotgun (WGS) entry which is preliminary data.</text>
</comment>
<accession>A0A0G1CJU1</accession>
<gene>
    <name evidence="7" type="ORF">UV59_C0005G0003</name>
</gene>
<evidence type="ECO:0000256" key="2">
    <source>
        <dbReference type="ARBA" id="ARBA00022649"/>
    </source>
</evidence>
<keyword evidence="3" id="KW-0540">Nuclease</keyword>
<evidence type="ECO:0000256" key="3">
    <source>
        <dbReference type="ARBA" id="ARBA00022722"/>
    </source>
</evidence>
<dbReference type="AlphaFoldDB" id="A0A0G1CJU1"/>
<dbReference type="GO" id="GO:0000166">
    <property type="term" value="F:nucleotide binding"/>
    <property type="evidence" value="ECO:0007669"/>
    <property type="project" value="UniProtKB-KW"/>
</dbReference>
<evidence type="ECO:0000313" key="8">
    <source>
        <dbReference type="Proteomes" id="UP000034543"/>
    </source>
</evidence>
<evidence type="ECO:0000256" key="1">
    <source>
        <dbReference type="ARBA" id="ARBA00022553"/>
    </source>
</evidence>
<keyword evidence="5" id="KW-0378">Hydrolase</keyword>
<dbReference type="GO" id="GO:0004540">
    <property type="term" value="F:RNA nuclease activity"/>
    <property type="evidence" value="ECO:0007669"/>
    <property type="project" value="InterPro"/>
</dbReference>
<proteinExistence type="inferred from homology"/>
<dbReference type="PANTHER" id="PTHR34139">
    <property type="entry name" value="UPF0331 PROTEIN MJ0127"/>
    <property type="match status" value="1"/>
</dbReference>
<dbReference type="GO" id="GO:0016787">
    <property type="term" value="F:hydrolase activity"/>
    <property type="evidence" value="ECO:0007669"/>
    <property type="project" value="UniProtKB-KW"/>
</dbReference>
<evidence type="ECO:0008006" key="9">
    <source>
        <dbReference type="Google" id="ProtNLM"/>
    </source>
</evidence>
<evidence type="ECO:0000256" key="5">
    <source>
        <dbReference type="ARBA" id="ARBA00022801"/>
    </source>
</evidence>
<keyword evidence="2" id="KW-1277">Toxin-antitoxin system</keyword>
<dbReference type="Proteomes" id="UP000034543">
    <property type="component" value="Unassembled WGS sequence"/>
</dbReference>
<keyword evidence="4" id="KW-0547">Nucleotide-binding</keyword>
<dbReference type="PATRIC" id="fig|1618436.3.peg.258"/>
<evidence type="ECO:0000256" key="6">
    <source>
        <dbReference type="ARBA" id="ARBA00024207"/>
    </source>
</evidence>
<dbReference type="Pfam" id="PF01934">
    <property type="entry name" value="HepT-like"/>
    <property type="match status" value="1"/>
</dbReference>
<evidence type="ECO:0000256" key="4">
    <source>
        <dbReference type="ARBA" id="ARBA00022741"/>
    </source>
</evidence>
<dbReference type="GO" id="GO:0110001">
    <property type="term" value="C:toxin-antitoxin complex"/>
    <property type="evidence" value="ECO:0007669"/>
    <property type="project" value="InterPro"/>
</dbReference>
<evidence type="ECO:0000313" key="7">
    <source>
        <dbReference type="EMBL" id="KKS85752.1"/>
    </source>
</evidence>
<dbReference type="InterPro" id="IPR008201">
    <property type="entry name" value="HepT-like"/>
</dbReference>
<name>A0A0G1CJU1_9BACT</name>
<dbReference type="InterPro" id="IPR051813">
    <property type="entry name" value="HepT_RNase_toxin"/>
</dbReference>
<dbReference type="EMBL" id="LCFB01000005">
    <property type="protein sequence ID" value="KKS85752.1"/>
    <property type="molecule type" value="Genomic_DNA"/>
</dbReference>